<accession>A0ABU6AWK6</accession>
<organism evidence="2 3">
    <name type="scientific">Nocardia implantans</name>
    <dbReference type="NCBI Taxonomy" id="3108168"/>
    <lineage>
        <taxon>Bacteria</taxon>
        <taxon>Bacillati</taxon>
        <taxon>Actinomycetota</taxon>
        <taxon>Actinomycetes</taxon>
        <taxon>Mycobacteriales</taxon>
        <taxon>Nocardiaceae</taxon>
        <taxon>Nocardia</taxon>
    </lineage>
</organism>
<dbReference type="Proteomes" id="UP001348098">
    <property type="component" value="Unassembled WGS sequence"/>
</dbReference>
<evidence type="ECO:0000313" key="2">
    <source>
        <dbReference type="EMBL" id="MEB3511878.1"/>
    </source>
</evidence>
<protein>
    <recommendedName>
        <fullName evidence="4">Lipoprotein</fullName>
    </recommendedName>
</protein>
<feature type="region of interest" description="Disordered" evidence="1">
    <location>
        <begin position="158"/>
        <end position="211"/>
    </location>
</feature>
<name>A0ABU6AWK6_9NOCA</name>
<dbReference type="RefSeq" id="WP_195081354.1">
    <property type="nucleotide sequence ID" value="NZ_JAYESH010000006.1"/>
</dbReference>
<gene>
    <name evidence="2" type="ORF">U3653_17755</name>
</gene>
<sequence>MVIMPGGREMFIRGMMIVGAVTVAISACATSIPDREAVTATTTQLPSGTDTPPDDNVPGRPGKTDAGNAAGAPFRIPAFTELQGAPIVDVKDLAVRRIAAACGGCVSVAIAQDKADTERSVCQYSGFRGAKQDSTPTEQSANGSLILTSGSTLTLLTGTLPPQESPCRTEGFEPKTGSTTGAAPHTGTNSTTRTQTPTETVTSKPRATTTR</sequence>
<comment type="caution">
    <text evidence="2">The sequence shown here is derived from an EMBL/GenBank/DDBJ whole genome shotgun (WGS) entry which is preliminary data.</text>
</comment>
<evidence type="ECO:0000313" key="3">
    <source>
        <dbReference type="Proteomes" id="UP001348098"/>
    </source>
</evidence>
<feature type="compositionally biased region" description="Low complexity" evidence="1">
    <location>
        <begin position="186"/>
        <end position="202"/>
    </location>
</feature>
<evidence type="ECO:0000256" key="1">
    <source>
        <dbReference type="SAM" id="MobiDB-lite"/>
    </source>
</evidence>
<evidence type="ECO:0008006" key="4">
    <source>
        <dbReference type="Google" id="ProtNLM"/>
    </source>
</evidence>
<dbReference type="EMBL" id="JAYKYQ010000007">
    <property type="protein sequence ID" value="MEB3511878.1"/>
    <property type="molecule type" value="Genomic_DNA"/>
</dbReference>
<feature type="region of interest" description="Disordered" evidence="1">
    <location>
        <begin position="38"/>
        <end position="71"/>
    </location>
</feature>
<proteinExistence type="predicted"/>
<feature type="compositionally biased region" description="Polar residues" evidence="1">
    <location>
        <begin position="39"/>
        <end position="50"/>
    </location>
</feature>
<keyword evidence="3" id="KW-1185">Reference proteome</keyword>
<reference evidence="2 3" key="1">
    <citation type="submission" date="2023-12" db="EMBL/GenBank/DDBJ databases">
        <title>novel species in genus Nocarida.</title>
        <authorList>
            <person name="Li Z."/>
        </authorList>
    </citation>
    <scope>NUCLEOTIDE SEQUENCE [LARGE SCALE GENOMIC DNA]</scope>
    <source>
        <strain evidence="2 3">CDC186</strain>
    </source>
</reference>